<feature type="region of interest" description="Disordered" evidence="1">
    <location>
        <begin position="641"/>
        <end position="676"/>
    </location>
</feature>
<dbReference type="CDD" id="cd09272">
    <property type="entry name" value="RNase_HI_RT_Ty1"/>
    <property type="match status" value="1"/>
</dbReference>
<evidence type="ECO:0000313" key="4">
    <source>
        <dbReference type="Proteomes" id="UP001497516"/>
    </source>
</evidence>
<dbReference type="AlphaFoldDB" id="A0AAV2EDT1"/>
<dbReference type="PANTHER" id="PTHR11439">
    <property type="entry name" value="GAG-POL-RELATED RETROTRANSPOSON"/>
    <property type="match status" value="1"/>
</dbReference>
<feature type="compositionally biased region" description="Acidic residues" evidence="1">
    <location>
        <begin position="664"/>
        <end position="676"/>
    </location>
</feature>
<dbReference type="EMBL" id="OZ034817">
    <property type="protein sequence ID" value="CAL1383720.1"/>
    <property type="molecule type" value="Genomic_DNA"/>
</dbReference>
<keyword evidence="4" id="KW-1185">Reference proteome</keyword>
<dbReference type="InterPro" id="IPR043502">
    <property type="entry name" value="DNA/RNA_pol_sf"/>
</dbReference>
<dbReference type="PANTHER" id="PTHR11439:SF470">
    <property type="entry name" value="CYSTEINE-RICH RLK (RECEPTOR-LIKE PROTEIN KINASE) 8"/>
    <property type="match status" value="1"/>
</dbReference>
<dbReference type="Proteomes" id="UP001497516">
    <property type="component" value="Chromosome 4"/>
</dbReference>
<feature type="compositionally biased region" description="Acidic residues" evidence="1">
    <location>
        <begin position="45"/>
        <end position="59"/>
    </location>
</feature>
<accession>A0AAV2EDT1</accession>
<dbReference type="InterPro" id="IPR013103">
    <property type="entry name" value="RVT_2"/>
</dbReference>
<proteinExistence type="predicted"/>
<reference evidence="3 4" key="1">
    <citation type="submission" date="2024-04" db="EMBL/GenBank/DDBJ databases">
        <authorList>
            <person name="Fracassetti M."/>
        </authorList>
    </citation>
    <scope>NUCLEOTIDE SEQUENCE [LARGE SCALE GENOMIC DNA]</scope>
</reference>
<evidence type="ECO:0000259" key="2">
    <source>
        <dbReference type="Pfam" id="PF07727"/>
    </source>
</evidence>
<dbReference type="Pfam" id="PF07727">
    <property type="entry name" value="RVT_2"/>
    <property type="match status" value="1"/>
</dbReference>
<feature type="region of interest" description="Disordered" evidence="1">
    <location>
        <begin position="45"/>
        <end position="73"/>
    </location>
</feature>
<evidence type="ECO:0000256" key="1">
    <source>
        <dbReference type="SAM" id="MobiDB-lite"/>
    </source>
</evidence>
<sequence length="676" mass="76719">MHSDHNSFVPFVPNVVSSPSSSSGFIPFDTIDGQNAEVSEEVLDHEEEGALDTTNELEEEPQHNNTLRKSTRKTTAPVWHKDYYLGTGATAQKHQYPISSHMDFSQLSQQHKHFSLAVTNLQDPLSYHEAVKEECWRQAMREEKTALEINNTWDVVDAPPGKKLVGSKWVYKTKLLDDGSIERRKARVVAKGFTQVYGVDFLDTFSPVVKINTVKTLLAVASVKNWELSQMDVSNAYLNGELEEEVYMKLPPGMEIPGKACKLKKSLYGLKQAERQWYARLTDALIRFGFNQSFSDYSLFTKKTSQGITIILVYVDDIILSGDDQDMIQEAKDFLSKEFKVRDLGKLKYFLGLEIARSSAGISVTQRKYCLDLLIDTGFLSSKPSKTPSDMKTRLSQFNDEESEDPYEYKSLVGRLSYLTTTRPDISYSVQQLCQFQAQPKKSHLKASHRILMYLKNSPGQGLFFASNTDFTLTGYSDSDWGACPDTRRSITGYCTFLGDSLITWKAKKQAIVSKSSSEAEYRALSQLSCEIQWITQLLKDLNVEYQGPATVFCDNKSTIHMAENPVFHERTKHIEIDYHVIRERVKSKLISLKYVCTDRNLADIFTKGLSAHRFKWILFKLGVYDIYSPACGGLSTGMGHSALKQSKEEEEEEESSNGQEFKAEEEEEDEELRLG</sequence>
<evidence type="ECO:0000313" key="3">
    <source>
        <dbReference type="EMBL" id="CAL1383720.1"/>
    </source>
</evidence>
<organism evidence="3 4">
    <name type="scientific">Linum trigynum</name>
    <dbReference type="NCBI Taxonomy" id="586398"/>
    <lineage>
        <taxon>Eukaryota</taxon>
        <taxon>Viridiplantae</taxon>
        <taxon>Streptophyta</taxon>
        <taxon>Embryophyta</taxon>
        <taxon>Tracheophyta</taxon>
        <taxon>Spermatophyta</taxon>
        <taxon>Magnoliopsida</taxon>
        <taxon>eudicotyledons</taxon>
        <taxon>Gunneridae</taxon>
        <taxon>Pentapetalae</taxon>
        <taxon>rosids</taxon>
        <taxon>fabids</taxon>
        <taxon>Malpighiales</taxon>
        <taxon>Linaceae</taxon>
        <taxon>Linum</taxon>
    </lineage>
</organism>
<dbReference type="SUPFAM" id="SSF56672">
    <property type="entry name" value="DNA/RNA polymerases"/>
    <property type="match status" value="1"/>
</dbReference>
<feature type="domain" description="Reverse transcriptase Ty1/copia-type" evidence="2">
    <location>
        <begin position="150"/>
        <end position="388"/>
    </location>
</feature>
<protein>
    <recommendedName>
        <fullName evidence="2">Reverse transcriptase Ty1/copia-type domain-containing protein</fullName>
    </recommendedName>
</protein>
<gene>
    <name evidence="3" type="ORF">LTRI10_LOCUS24976</name>
</gene>
<name>A0AAV2EDT1_9ROSI</name>